<protein>
    <recommendedName>
        <fullName evidence="6">Non-specific lipid-transfer protein</fullName>
    </recommendedName>
</protein>
<dbReference type="Gene3D" id="1.10.110.10">
    <property type="entry name" value="Plant lipid-transfer and hydrophobic proteins"/>
    <property type="match status" value="1"/>
</dbReference>
<dbReference type="Proteomes" id="UP001652623">
    <property type="component" value="Chromosome 4"/>
</dbReference>
<feature type="chain" id="PRO_5047316471" description="Non-specific lipid-transfer protein" evidence="7">
    <location>
        <begin position="25"/>
        <end position="115"/>
    </location>
</feature>
<evidence type="ECO:0000256" key="1">
    <source>
        <dbReference type="ARBA" id="ARBA00003211"/>
    </source>
</evidence>
<name>A0ABM3IGF1_ZIZJJ</name>
<keyword evidence="3 6" id="KW-0813">Transport</keyword>
<evidence type="ECO:0000256" key="5">
    <source>
        <dbReference type="ARBA" id="ARBA00023157"/>
    </source>
</evidence>
<reference evidence="10" key="1">
    <citation type="submission" date="2025-08" db="UniProtKB">
        <authorList>
            <consortium name="RefSeq"/>
        </authorList>
    </citation>
    <scope>IDENTIFICATION</scope>
    <source>
        <tissue evidence="10">Seedling</tissue>
    </source>
</reference>
<evidence type="ECO:0000256" key="6">
    <source>
        <dbReference type="RuleBase" id="RU000628"/>
    </source>
</evidence>
<dbReference type="InterPro" id="IPR016140">
    <property type="entry name" value="Bifunc_inhib/LTP/seed_store"/>
</dbReference>
<evidence type="ECO:0000313" key="9">
    <source>
        <dbReference type="Proteomes" id="UP001652623"/>
    </source>
</evidence>
<dbReference type="SMART" id="SM00499">
    <property type="entry name" value="AAI"/>
    <property type="match status" value="1"/>
</dbReference>
<comment type="similarity">
    <text evidence="2 6">Belongs to the plant LTP family.</text>
</comment>
<keyword evidence="9" id="KW-1185">Reference proteome</keyword>
<gene>
    <name evidence="10" type="primary">LOC107416647</name>
</gene>
<dbReference type="GeneID" id="107416647"/>
<dbReference type="Pfam" id="PF00234">
    <property type="entry name" value="Tryp_alpha_amyl"/>
    <property type="match status" value="1"/>
</dbReference>
<dbReference type="PRINTS" id="PR00382">
    <property type="entry name" value="LIPIDTRNSFER"/>
</dbReference>
<evidence type="ECO:0000259" key="8">
    <source>
        <dbReference type="SMART" id="SM00499"/>
    </source>
</evidence>
<comment type="function">
    <text evidence="1 6">Plant non-specific lipid-transfer proteins transfer phospholipids as well as galactolipids across membranes. May play a role in wax or cutin deposition in the cell walls of expanding epidermal cells and certain secretory tissues.</text>
</comment>
<organism evidence="9 10">
    <name type="scientific">Ziziphus jujuba</name>
    <name type="common">Chinese jujube</name>
    <name type="synonym">Ziziphus sativa</name>
    <dbReference type="NCBI Taxonomy" id="326968"/>
    <lineage>
        <taxon>Eukaryota</taxon>
        <taxon>Viridiplantae</taxon>
        <taxon>Streptophyta</taxon>
        <taxon>Embryophyta</taxon>
        <taxon>Tracheophyta</taxon>
        <taxon>Spermatophyta</taxon>
        <taxon>Magnoliopsida</taxon>
        <taxon>eudicotyledons</taxon>
        <taxon>Gunneridae</taxon>
        <taxon>Pentapetalae</taxon>
        <taxon>rosids</taxon>
        <taxon>fabids</taxon>
        <taxon>Rosales</taxon>
        <taxon>Rhamnaceae</taxon>
        <taxon>Paliureae</taxon>
        <taxon>Ziziphus</taxon>
    </lineage>
</organism>
<keyword evidence="4 6" id="KW-0446">Lipid-binding</keyword>
<proteinExistence type="inferred from homology"/>
<dbReference type="RefSeq" id="XP_048327854.1">
    <property type="nucleotide sequence ID" value="XM_048471897.2"/>
</dbReference>
<dbReference type="PANTHER" id="PTHR33076">
    <property type="entry name" value="NON-SPECIFIC LIPID-TRANSFER PROTEIN 2-RELATED"/>
    <property type="match status" value="1"/>
</dbReference>
<evidence type="ECO:0000256" key="7">
    <source>
        <dbReference type="SAM" id="SignalP"/>
    </source>
</evidence>
<evidence type="ECO:0000256" key="2">
    <source>
        <dbReference type="ARBA" id="ARBA00009748"/>
    </source>
</evidence>
<dbReference type="SUPFAM" id="SSF47699">
    <property type="entry name" value="Bifunctional inhibitor/lipid-transfer protein/seed storage 2S albumin"/>
    <property type="match status" value="1"/>
</dbReference>
<dbReference type="InterPro" id="IPR036312">
    <property type="entry name" value="Bifun_inhib/LTP/seed_sf"/>
</dbReference>
<keyword evidence="7" id="KW-0732">Signal</keyword>
<dbReference type="InterPro" id="IPR000528">
    <property type="entry name" value="Plant_nsLTP"/>
</dbReference>
<dbReference type="PROSITE" id="PS00597">
    <property type="entry name" value="PLANT_LTP"/>
    <property type="match status" value="1"/>
</dbReference>
<evidence type="ECO:0000313" key="10">
    <source>
        <dbReference type="RefSeq" id="XP_048327854.1"/>
    </source>
</evidence>
<keyword evidence="5" id="KW-1015">Disulfide bond</keyword>
<dbReference type="CDD" id="cd01960">
    <property type="entry name" value="nsLTP1"/>
    <property type="match status" value="1"/>
</dbReference>
<accession>A0ABM3IGF1</accession>
<feature type="signal peptide" evidence="7">
    <location>
        <begin position="1"/>
        <end position="24"/>
    </location>
</feature>
<sequence>MKNVAIAVFVALAMVAFMVEPGQAIPCPQVESYLSPCVPYLTNGGTPTQACCTGVSNIQKNTPTVADRQGACQCIKDAASRLPKIDEAAATNLPTACNVKIGVPISKSINCKDVK</sequence>
<evidence type="ECO:0000256" key="3">
    <source>
        <dbReference type="ARBA" id="ARBA00022448"/>
    </source>
</evidence>
<feature type="domain" description="Bifunctional inhibitor/plant lipid transfer protein/seed storage helical" evidence="8">
    <location>
        <begin position="27"/>
        <end position="111"/>
    </location>
</feature>
<evidence type="ECO:0000256" key="4">
    <source>
        <dbReference type="ARBA" id="ARBA00023121"/>
    </source>
</evidence>